<accession>A0A915E736</accession>
<dbReference type="WBParaSite" id="jg275">
    <property type="protein sequence ID" value="jg275"/>
    <property type="gene ID" value="jg275"/>
</dbReference>
<evidence type="ECO:0000313" key="2">
    <source>
        <dbReference type="WBParaSite" id="jg275"/>
    </source>
</evidence>
<protein>
    <submittedName>
        <fullName evidence="2">Transposase</fullName>
    </submittedName>
</protein>
<proteinExistence type="predicted"/>
<dbReference type="AlphaFoldDB" id="A0A915E736"/>
<reference evidence="2" key="1">
    <citation type="submission" date="2022-11" db="UniProtKB">
        <authorList>
            <consortium name="WormBaseParasite"/>
        </authorList>
    </citation>
    <scope>IDENTIFICATION</scope>
</reference>
<keyword evidence="1" id="KW-1185">Reference proteome</keyword>
<dbReference type="Proteomes" id="UP000887574">
    <property type="component" value="Unplaced"/>
</dbReference>
<evidence type="ECO:0000313" key="1">
    <source>
        <dbReference type="Proteomes" id="UP000887574"/>
    </source>
</evidence>
<name>A0A915E736_9BILA</name>
<sequence>MLNRALTVYENETQLCFTLRHRRLSESATRLLSKIVQCIKYVARIRENYRCNNIYACDETAVWLNASGGKTVEEGWR</sequence>
<organism evidence="1 2">
    <name type="scientific">Ditylenchus dipsaci</name>
    <dbReference type="NCBI Taxonomy" id="166011"/>
    <lineage>
        <taxon>Eukaryota</taxon>
        <taxon>Metazoa</taxon>
        <taxon>Ecdysozoa</taxon>
        <taxon>Nematoda</taxon>
        <taxon>Chromadorea</taxon>
        <taxon>Rhabditida</taxon>
        <taxon>Tylenchina</taxon>
        <taxon>Tylenchomorpha</taxon>
        <taxon>Sphaerularioidea</taxon>
        <taxon>Anguinidae</taxon>
        <taxon>Anguininae</taxon>
        <taxon>Ditylenchus</taxon>
    </lineage>
</organism>